<dbReference type="InterPro" id="IPR051202">
    <property type="entry name" value="Peptidase_C40"/>
</dbReference>
<keyword evidence="5" id="KW-0472">Membrane</keyword>
<dbReference type="InterPro" id="IPR000064">
    <property type="entry name" value="NLP_P60_dom"/>
</dbReference>
<dbReference type="PANTHER" id="PTHR47053">
    <property type="entry name" value="MUREIN DD-ENDOPEPTIDASE MEPH-RELATED"/>
    <property type="match status" value="1"/>
</dbReference>
<evidence type="ECO:0000256" key="2">
    <source>
        <dbReference type="ARBA" id="ARBA00022670"/>
    </source>
</evidence>
<accession>A0ABR8T5V3</accession>
<evidence type="ECO:0000259" key="6">
    <source>
        <dbReference type="PROSITE" id="PS51935"/>
    </source>
</evidence>
<comment type="caution">
    <text evidence="7">The sequence shown here is derived from an EMBL/GenBank/DDBJ whole genome shotgun (WGS) entry which is preliminary data.</text>
</comment>
<name>A0ABR8T5V3_9BACL</name>
<evidence type="ECO:0000256" key="3">
    <source>
        <dbReference type="ARBA" id="ARBA00022801"/>
    </source>
</evidence>
<evidence type="ECO:0000256" key="4">
    <source>
        <dbReference type="ARBA" id="ARBA00022807"/>
    </source>
</evidence>
<keyword evidence="2" id="KW-0645">Protease</keyword>
<dbReference type="InterPro" id="IPR038765">
    <property type="entry name" value="Papain-like_cys_pep_sf"/>
</dbReference>
<dbReference type="RefSeq" id="WP_191804774.1">
    <property type="nucleotide sequence ID" value="NZ_JACSQL010000020.1"/>
</dbReference>
<protein>
    <submittedName>
        <fullName evidence="7">C40 family peptidase</fullName>
    </submittedName>
</protein>
<keyword evidence="5" id="KW-1133">Transmembrane helix</keyword>
<reference evidence="7 8" key="1">
    <citation type="submission" date="2020-08" db="EMBL/GenBank/DDBJ databases">
        <title>A Genomic Blueprint of the Chicken Gut Microbiome.</title>
        <authorList>
            <person name="Gilroy R."/>
            <person name="Ravi A."/>
            <person name="Getino M."/>
            <person name="Pursley I."/>
            <person name="Horton D.L."/>
            <person name="Alikhan N.-F."/>
            <person name="Baker D."/>
            <person name="Gharbi K."/>
            <person name="Hall N."/>
            <person name="Watson M."/>
            <person name="Adriaenssens E.M."/>
            <person name="Foster-Nyarko E."/>
            <person name="Jarju S."/>
            <person name="Secka A."/>
            <person name="Antonio M."/>
            <person name="Oren A."/>
            <person name="Chaudhuri R."/>
            <person name="La Ragione R.M."/>
            <person name="Hildebrand F."/>
            <person name="Pallen M.J."/>
        </authorList>
    </citation>
    <scope>NUCLEOTIDE SEQUENCE [LARGE SCALE GENOMIC DNA]</scope>
    <source>
        <strain evidence="7 8">Sa2BVA9</strain>
    </source>
</reference>
<sequence>MKNKYVKKDLKNKLKLNRTYPVNVRPSEHVGGIKAKIKDNLSNRIKEAPRKATKNLVRTLDPYSEEEIHSGVESVLQTEKGMNKVKKGYERTKELSQSVNRINAKVKAIKSGGRNRPLRAYRKIKGAGLTQSSGTYGTATKIKTLSSRFVPKNKFTFLSSTKTGMKIGITSPVATVRATVQKITKKMTAAAVSNPKVWIIGAIVGAVFFLLMAVTNSLSGSATSAGSFFMTDNETAVLYKDKVDELNENFQQQIEDYIHNSRYDDVKIEYMNDEGTLQINWVEIFALVAVKFEQDLTFTEEQESYISYLFDEFSDIRTTTETYYETVCSSVTDPKTGDTTTECRDERRTRLIVRVYTYDMEEVFTKIGFSEEQQEWARRLVTSGAIEEQFPELGGSSGPEAPGGLTPEERAELIENLGGDIGAARAVVIDTALTLVGEVPYFWGGKSPAGWNDLWNTPVKVTAPGSDTTGTYQPFGMDCSGFVDWAFKTAGLGNVFSAGGTSYQWTKTYSISWGELVPGDLVFKNKPGQGGVNHIGIYIGRDEGGNPIYVHCAGSSGVVVNGYKGFKYPRRPLLFQ</sequence>
<keyword evidence="8" id="KW-1185">Reference proteome</keyword>
<evidence type="ECO:0000313" key="8">
    <source>
        <dbReference type="Proteomes" id="UP000608071"/>
    </source>
</evidence>
<proteinExistence type="inferred from homology"/>
<dbReference type="SUPFAM" id="SSF54001">
    <property type="entry name" value="Cysteine proteinases"/>
    <property type="match status" value="1"/>
</dbReference>
<dbReference type="EMBL" id="JACSQL010000020">
    <property type="protein sequence ID" value="MBD7971112.1"/>
    <property type="molecule type" value="Genomic_DNA"/>
</dbReference>
<feature type="domain" description="NlpC/P60" evidence="6">
    <location>
        <begin position="422"/>
        <end position="576"/>
    </location>
</feature>
<dbReference type="PANTHER" id="PTHR47053:SF1">
    <property type="entry name" value="MUREIN DD-ENDOPEPTIDASE MEPH-RELATED"/>
    <property type="match status" value="1"/>
</dbReference>
<comment type="similarity">
    <text evidence="1">Belongs to the peptidase C40 family.</text>
</comment>
<keyword evidence="5" id="KW-0812">Transmembrane</keyword>
<evidence type="ECO:0000313" key="7">
    <source>
        <dbReference type="EMBL" id="MBD7971112.1"/>
    </source>
</evidence>
<organism evidence="7 8">
    <name type="scientific">Paenibacillus gallinarum</name>
    <dbReference type="NCBI Taxonomy" id="2762232"/>
    <lineage>
        <taxon>Bacteria</taxon>
        <taxon>Bacillati</taxon>
        <taxon>Bacillota</taxon>
        <taxon>Bacilli</taxon>
        <taxon>Bacillales</taxon>
        <taxon>Paenibacillaceae</taxon>
        <taxon>Paenibacillus</taxon>
    </lineage>
</organism>
<evidence type="ECO:0000256" key="5">
    <source>
        <dbReference type="SAM" id="Phobius"/>
    </source>
</evidence>
<dbReference type="Pfam" id="PF00877">
    <property type="entry name" value="NLPC_P60"/>
    <property type="match status" value="1"/>
</dbReference>
<dbReference type="Gene3D" id="3.90.1720.10">
    <property type="entry name" value="endopeptidase domain like (from Nostoc punctiforme)"/>
    <property type="match status" value="1"/>
</dbReference>
<dbReference type="Proteomes" id="UP000608071">
    <property type="component" value="Unassembled WGS sequence"/>
</dbReference>
<keyword evidence="3" id="KW-0378">Hydrolase</keyword>
<feature type="transmembrane region" description="Helical" evidence="5">
    <location>
        <begin position="197"/>
        <end position="214"/>
    </location>
</feature>
<evidence type="ECO:0000256" key="1">
    <source>
        <dbReference type="ARBA" id="ARBA00007074"/>
    </source>
</evidence>
<keyword evidence="4" id="KW-0788">Thiol protease</keyword>
<gene>
    <name evidence="7" type="ORF">H9647_23870</name>
</gene>
<dbReference type="PROSITE" id="PS51935">
    <property type="entry name" value="NLPC_P60"/>
    <property type="match status" value="1"/>
</dbReference>